<evidence type="ECO:0000313" key="1">
    <source>
        <dbReference type="EMBL" id="SHI04392.1"/>
    </source>
</evidence>
<protein>
    <submittedName>
        <fullName evidence="1">Uncharacterized protein</fullName>
    </submittedName>
</protein>
<sequence length="106" mass="11685">MAEFIEGKAILKNNVDTGSIFEVTVWLSPKSVIIHGMAHDISVNVTITHENGVKDKYFVLDSYSGKHGDVFKSGKVYTIPVAPPVKASDKILVKAYFAYKLTTKPK</sequence>
<reference evidence="1 2" key="1">
    <citation type="submission" date="2016-11" db="EMBL/GenBank/DDBJ databases">
        <authorList>
            <person name="Jaros S."/>
            <person name="Januszkiewicz K."/>
            <person name="Wedrychowicz H."/>
        </authorList>
    </citation>
    <scope>NUCLEOTIDE SEQUENCE [LARGE SCALE GENOMIC DNA]</scope>
    <source>
        <strain evidence="1 2">DSM 3089</strain>
    </source>
</reference>
<name>A0A1M5XXD9_9CLOT</name>
<dbReference type="AlphaFoldDB" id="A0A1M5XXD9"/>
<keyword evidence="2" id="KW-1185">Reference proteome</keyword>
<organism evidence="1 2">
    <name type="scientific">Clostridium collagenovorans DSM 3089</name>
    <dbReference type="NCBI Taxonomy" id="1121306"/>
    <lineage>
        <taxon>Bacteria</taxon>
        <taxon>Bacillati</taxon>
        <taxon>Bacillota</taxon>
        <taxon>Clostridia</taxon>
        <taxon>Eubacteriales</taxon>
        <taxon>Clostridiaceae</taxon>
        <taxon>Clostridium</taxon>
    </lineage>
</organism>
<accession>A0A1M5XXD9</accession>
<dbReference type="RefSeq" id="WP_072832351.1">
    <property type="nucleotide sequence ID" value="NZ_FQXP01000010.1"/>
</dbReference>
<evidence type="ECO:0000313" key="2">
    <source>
        <dbReference type="Proteomes" id="UP000184526"/>
    </source>
</evidence>
<proteinExistence type="predicted"/>
<dbReference type="EMBL" id="FQXP01000010">
    <property type="protein sequence ID" value="SHI04392.1"/>
    <property type="molecule type" value="Genomic_DNA"/>
</dbReference>
<dbReference type="Proteomes" id="UP000184526">
    <property type="component" value="Unassembled WGS sequence"/>
</dbReference>
<gene>
    <name evidence="1" type="ORF">SAMN02745196_02500</name>
</gene>
<dbReference type="STRING" id="1121306.SAMN02745196_02500"/>